<dbReference type="HOGENOM" id="CLU_741074_0_0_2"/>
<dbReference type="Proteomes" id="UP000007485">
    <property type="component" value="Chromosome"/>
</dbReference>
<accession>F0QTJ7</accession>
<proteinExistence type="predicted"/>
<dbReference type="AlphaFoldDB" id="F0QTJ7"/>
<sequence length="373" mass="41239">MSLRFTRPWFRARLEETLLIALATPLFLAQPVSRVIDALINEAQRLNFGYSLIRRLLIARAALSMNEPITRYVGGFGNILEVMTNAERLGIEPSMAVLYILRELDDALRRLGNDYRDLVILLDTLTIITLAIMPMTITLISKALSIDPTTYLVITYASASPITALLSWSLDPGLIAIDNKLMKYLGLAIVPAIPIYIVIRSIALTWLVFSIAFLGLSLGWYIGKVRSIIEIRHTAINRVMRAVVTPRLEQAQSGNWLDNFINEYAGAILITGMGRPDVLNIAVTSLTHVMNTIMDSRRVGYISLAISVSFMDAILIITRLIATQVIGGMALVQLMLPTVILGGLMCGYLLDSLITGIYATVPLVITYIILTMV</sequence>
<organism evidence="2 3">
    <name type="scientific">Vulcanisaeta moutnovskia (strain 768-28)</name>
    <dbReference type="NCBI Taxonomy" id="985053"/>
    <lineage>
        <taxon>Archaea</taxon>
        <taxon>Thermoproteota</taxon>
        <taxon>Thermoprotei</taxon>
        <taxon>Thermoproteales</taxon>
        <taxon>Thermoproteaceae</taxon>
        <taxon>Vulcanisaeta</taxon>
    </lineage>
</organism>
<keyword evidence="3" id="KW-1185">Reference proteome</keyword>
<evidence type="ECO:0000256" key="1">
    <source>
        <dbReference type="SAM" id="Phobius"/>
    </source>
</evidence>
<feature type="transmembrane region" description="Helical" evidence="1">
    <location>
        <begin position="181"/>
        <end position="199"/>
    </location>
</feature>
<dbReference type="STRING" id="985053.VMUT_1505"/>
<evidence type="ECO:0000313" key="2">
    <source>
        <dbReference type="EMBL" id="ADY01710.1"/>
    </source>
</evidence>
<dbReference type="KEGG" id="vmo:VMUT_1505"/>
<dbReference type="GeneID" id="10289157"/>
<feature type="transmembrane region" description="Helical" evidence="1">
    <location>
        <begin position="299"/>
        <end position="318"/>
    </location>
</feature>
<keyword evidence="1" id="KW-1133">Transmembrane helix</keyword>
<dbReference type="OrthoDB" id="27959at2157"/>
<feature type="transmembrane region" description="Helical" evidence="1">
    <location>
        <begin position="151"/>
        <end position="169"/>
    </location>
</feature>
<keyword evidence="1" id="KW-0812">Transmembrane</keyword>
<reference evidence="2 3" key="1">
    <citation type="journal article" date="2011" name="J. Bacteriol.">
        <title>Complete genome sequence of 'Vulcanisaeta moutnovskia' strain 768-28, a novel member of the hyperthermophilic crenarchaeal genus vulcanisaeta.</title>
        <authorList>
            <person name="Gumerov V.M."/>
            <person name="Mardanov A.V."/>
            <person name="Beletsky A.V."/>
            <person name="Prokofeva M.I."/>
            <person name="Bonch-Osmolovskaya E.A."/>
            <person name="Ravin N.V."/>
            <person name="Skryabin K.G."/>
        </authorList>
    </citation>
    <scope>NUCLEOTIDE SEQUENCE [LARGE SCALE GENOMIC DNA]</scope>
    <source>
        <strain evidence="2 3">768-28</strain>
    </source>
</reference>
<protein>
    <submittedName>
        <fullName evidence="2">Uncharacterized protein</fullName>
    </submittedName>
</protein>
<keyword evidence="1" id="KW-0472">Membrane</keyword>
<dbReference type="eggNOG" id="arCOG13795">
    <property type="taxonomic scope" value="Archaea"/>
</dbReference>
<feature type="transmembrane region" description="Helical" evidence="1">
    <location>
        <begin position="118"/>
        <end position="139"/>
    </location>
</feature>
<dbReference type="EMBL" id="CP002529">
    <property type="protein sequence ID" value="ADY01710.1"/>
    <property type="molecule type" value="Genomic_DNA"/>
</dbReference>
<gene>
    <name evidence="2" type="ordered locus">VMUT_1505</name>
</gene>
<feature type="transmembrane region" description="Helical" evidence="1">
    <location>
        <begin position="330"/>
        <end position="350"/>
    </location>
</feature>
<feature type="transmembrane region" description="Helical" evidence="1">
    <location>
        <begin position="356"/>
        <end position="372"/>
    </location>
</feature>
<evidence type="ECO:0000313" key="3">
    <source>
        <dbReference type="Proteomes" id="UP000007485"/>
    </source>
</evidence>
<name>F0QTJ7_VULM7</name>
<feature type="transmembrane region" description="Helical" evidence="1">
    <location>
        <begin position="206"/>
        <end position="223"/>
    </location>
</feature>
<dbReference type="RefSeq" id="WP_013604872.1">
    <property type="nucleotide sequence ID" value="NC_015151.1"/>
</dbReference>